<feature type="region of interest" description="Disordered" evidence="1">
    <location>
        <begin position="1"/>
        <end position="21"/>
    </location>
</feature>
<protein>
    <recommendedName>
        <fullName evidence="2">Reverse transcriptase Ty1/copia-type domain-containing protein</fullName>
    </recommendedName>
</protein>
<organism evidence="3">
    <name type="scientific">Sesamum calycinum</name>
    <dbReference type="NCBI Taxonomy" id="2727403"/>
    <lineage>
        <taxon>Eukaryota</taxon>
        <taxon>Viridiplantae</taxon>
        <taxon>Streptophyta</taxon>
        <taxon>Embryophyta</taxon>
        <taxon>Tracheophyta</taxon>
        <taxon>Spermatophyta</taxon>
        <taxon>Magnoliopsida</taxon>
        <taxon>eudicotyledons</taxon>
        <taxon>Gunneridae</taxon>
        <taxon>Pentapetalae</taxon>
        <taxon>asterids</taxon>
        <taxon>lamiids</taxon>
        <taxon>Lamiales</taxon>
        <taxon>Pedaliaceae</taxon>
        <taxon>Sesamum</taxon>
    </lineage>
</organism>
<feature type="compositionally biased region" description="Low complexity" evidence="1">
    <location>
        <begin position="166"/>
        <end position="178"/>
    </location>
</feature>
<evidence type="ECO:0000256" key="1">
    <source>
        <dbReference type="SAM" id="MobiDB-lite"/>
    </source>
</evidence>
<feature type="domain" description="Reverse transcriptase Ty1/copia-type" evidence="2">
    <location>
        <begin position="70"/>
        <end position="127"/>
    </location>
</feature>
<dbReference type="Pfam" id="PF07727">
    <property type="entry name" value="RVT_2"/>
    <property type="match status" value="1"/>
</dbReference>
<evidence type="ECO:0000259" key="2">
    <source>
        <dbReference type="Pfam" id="PF07727"/>
    </source>
</evidence>
<dbReference type="AlphaFoldDB" id="A0AAW2QJT6"/>
<sequence>MFNMGVNPSSTSLTHEELDEPRRNKRARVVKDFESDFVTYNIEDDPLTFKDAMVSSEAKQRKEVVKRSCLEIIIETKSFLKNKFEMKDIGEADVILGIKLIRSTDEIVISQSHYVEKIIEKFGYQNSRIAKTLYDASVALFKNESGFAVATKNPSGCLGERSALEGSPRSSSIGRSGSKNVGLGNANIGENPMPRNLRVPPQGSSTEGESGPKIRPKGVVDGQQGKNGYRKCLEPMFEHQMFLAVIRSALGYPAFTVGTITGTPEAATPLHEAGIASNRRSDIRP</sequence>
<gene>
    <name evidence="3" type="ORF">Scaly_1025700</name>
</gene>
<dbReference type="InterPro" id="IPR013103">
    <property type="entry name" value="RVT_2"/>
</dbReference>
<feature type="region of interest" description="Disordered" evidence="1">
    <location>
        <begin position="158"/>
        <end position="226"/>
    </location>
</feature>
<name>A0AAW2QJT6_9LAMI</name>
<reference evidence="3" key="1">
    <citation type="submission" date="2020-06" db="EMBL/GenBank/DDBJ databases">
        <authorList>
            <person name="Li T."/>
            <person name="Hu X."/>
            <person name="Zhang T."/>
            <person name="Song X."/>
            <person name="Zhang H."/>
            <person name="Dai N."/>
            <person name="Sheng W."/>
            <person name="Hou X."/>
            <person name="Wei L."/>
        </authorList>
    </citation>
    <scope>NUCLEOTIDE SEQUENCE</scope>
    <source>
        <strain evidence="3">KEN8</strain>
        <tissue evidence="3">Leaf</tissue>
    </source>
</reference>
<proteinExistence type="predicted"/>
<accession>A0AAW2QJT6</accession>
<dbReference type="EMBL" id="JACGWM010000006">
    <property type="protein sequence ID" value="KAL0368068.1"/>
    <property type="molecule type" value="Genomic_DNA"/>
</dbReference>
<feature type="compositionally biased region" description="Polar residues" evidence="1">
    <location>
        <begin position="1"/>
        <end position="13"/>
    </location>
</feature>
<comment type="caution">
    <text evidence="3">The sequence shown here is derived from an EMBL/GenBank/DDBJ whole genome shotgun (WGS) entry which is preliminary data.</text>
</comment>
<reference evidence="3" key="2">
    <citation type="journal article" date="2024" name="Plant">
        <title>Genomic evolution and insights into agronomic trait innovations of Sesamum species.</title>
        <authorList>
            <person name="Miao H."/>
            <person name="Wang L."/>
            <person name="Qu L."/>
            <person name="Liu H."/>
            <person name="Sun Y."/>
            <person name="Le M."/>
            <person name="Wang Q."/>
            <person name="Wei S."/>
            <person name="Zheng Y."/>
            <person name="Lin W."/>
            <person name="Duan Y."/>
            <person name="Cao H."/>
            <person name="Xiong S."/>
            <person name="Wang X."/>
            <person name="Wei L."/>
            <person name="Li C."/>
            <person name="Ma Q."/>
            <person name="Ju M."/>
            <person name="Zhao R."/>
            <person name="Li G."/>
            <person name="Mu C."/>
            <person name="Tian Q."/>
            <person name="Mei H."/>
            <person name="Zhang T."/>
            <person name="Gao T."/>
            <person name="Zhang H."/>
        </authorList>
    </citation>
    <scope>NUCLEOTIDE SEQUENCE</scope>
    <source>
        <strain evidence="3">KEN8</strain>
    </source>
</reference>
<evidence type="ECO:0000313" key="3">
    <source>
        <dbReference type="EMBL" id="KAL0368068.1"/>
    </source>
</evidence>